<comment type="caution">
    <text evidence="2">The sequence shown here is derived from an EMBL/GenBank/DDBJ whole genome shotgun (WGS) entry which is preliminary data.</text>
</comment>
<gene>
    <name evidence="2" type="ORF">PGTUg99_020005</name>
</gene>
<proteinExistence type="predicted"/>
<dbReference type="AlphaFoldDB" id="A0A5B0PI99"/>
<dbReference type="Proteomes" id="UP000325313">
    <property type="component" value="Unassembled WGS sequence"/>
</dbReference>
<evidence type="ECO:0000313" key="3">
    <source>
        <dbReference type="Proteomes" id="UP000325313"/>
    </source>
</evidence>
<accession>A0A5B0PI99</accession>
<dbReference type="EMBL" id="VDEP01000339">
    <property type="protein sequence ID" value="KAA1100723.1"/>
    <property type="molecule type" value="Genomic_DNA"/>
</dbReference>
<name>A0A5B0PI99_PUCGR</name>
<organism evidence="2 3">
    <name type="scientific">Puccinia graminis f. sp. tritici</name>
    <dbReference type="NCBI Taxonomy" id="56615"/>
    <lineage>
        <taxon>Eukaryota</taxon>
        <taxon>Fungi</taxon>
        <taxon>Dikarya</taxon>
        <taxon>Basidiomycota</taxon>
        <taxon>Pucciniomycotina</taxon>
        <taxon>Pucciniomycetes</taxon>
        <taxon>Pucciniales</taxon>
        <taxon>Pucciniaceae</taxon>
        <taxon>Puccinia</taxon>
    </lineage>
</organism>
<sequence>MNETWNPSKPSVEPRGPDDLDNRLIMADSYPSSLAPTANSYKRARGVICCTTHLTDSCKFMAASGVFSTVHFRQHHHDDLPHYQSMDSPLRNTPRLPCKTPSHGQPMVKINREARHKVHLRPARRHQRLLYLSSHPSFTAVKSHF</sequence>
<evidence type="ECO:0000256" key="1">
    <source>
        <dbReference type="SAM" id="MobiDB-lite"/>
    </source>
</evidence>
<feature type="region of interest" description="Disordered" evidence="1">
    <location>
        <begin position="1"/>
        <end position="21"/>
    </location>
</feature>
<protein>
    <submittedName>
        <fullName evidence="2">Uncharacterized protein</fullName>
    </submittedName>
</protein>
<reference evidence="2 3" key="1">
    <citation type="submission" date="2019-05" db="EMBL/GenBank/DDBJ databases">
        <title>Emergence of the Ug99 lineage of the wheat stem rust pathogen through somatic hybridization.</title>
        <authorList>
            <person name="Li F."/>
            <person name="Upadhyaya N.M."/>
            <person name="Sperschneider J."/>
            <person name="Matny O."/>
            <person name="Nguyen-Phuc H."/>
            <person name="Mago R."/>
            <person name="Raley C."/>
            <person name="Miller M.E."/>
            <person name="Silverstein K.A.T."/>
            <person name="Henningsen E."/>
            <person name="Hirsch C.D."/>
            <person name="Visser B."/>
            <person name="Pretorius Z.A."/>
            <person name="Steffenson B.J."/>
            <person name="Schwessinger B."/>
            <person name="Dodds P.N."/>
            <person name="Figueroa M."/>
        </authorList>
    </citation>
    <scope>NUCLEOTIDE SEQUENCE [LARGE SCALE GENOMIC DNA]</scope>
    <source>
        <strain evidence="2 3">Ug99</strain>
    </source>
</reference>
<evidence type="ECO:0000313" key="2">
    <source>
        <dbReference type="EMBL" id="KAA1100723.1"/>
    </source>
</evidence>